<feature type="domain" description="Secretion system C-terminal sorting" evidence="2">
    <location>
        <begin position="990"/>
        <end position="1064"/>
    </location>
</feature>
<dbReference type="EMBL" id="CP047897">
    <property type="protein sequence ID" value="QHL88830.1"/>
    <property type="molecule type" value="Genomic_DNA"/>
</dbReference>
<sequence>MKKSLSVLLALAVLFIFDANAQNTLIPFGSSWQYLDNGTDQGMAWISTSFNSSTWKTGSAKFGYGVEGINTQIGFGPDKSKKYVTTYFRKSISITDPASLGDFTANIRLDDGAVIYVNGVEVHRINMPTGPIAYNTLSAVSSSGDGSKTLTFQVNSAPFVSGTNVIVVEIHQSKVNTSDMAFDMELSSSLYGPDGDLVSPYVVSIERLSPSSEITEPGAVTFRTIFSEPVNGVTPDDFTAIATGSVEATVTDVSSENGTHYDATVNASGEGTLRLDLMAPDTDITDLSSNALAGDYTSGESYTLVEPVPLANALFSFNSSWKYLDNGTDQSTAWRTTSFSDAAWKTGVGKFGYGITDAATLVGYGPNAKNKYITTYFRKSLSITDVSNYTSFKVNIKMDDGVVVYVNGTEVYRNNMPTGSIAYNTLAALSSSGDGTKIQSFTISNGAFINGPNVIAVEVHQSKANTSDMAFDMELLADQSDPGPVGDVTSPMVTSINRQSPTTASIMPGSVTFRVSFSEKVTGVSVNDFVFTTTGTAGGTLTGLTAVGTDGTVYDLSANTAGEGTVRLDLKASGTEIMDASSNPIASGFTAGESYLLQTPTSGGGFATVASITPMSISTNTADKPQSKVWTYAGKFWTVLPTTDGTFLWRLDGTTWTKVLLVSSGALARADCKVVGNLAHVLLFRGNNNSYLISLEYDAAAAAYKLWSSRPTRSSFVLGPDAETATLDIDGNGRMWVAYDTPDSVNVRYSDSPYTTWSEPIVIESGIADDDICAIVALPTQNKMAVLWSNQRTDFFGMRTHTTGDSATTWSEDESPGSQTALNVGTGFSDDHMNMVLASDGTLYCAVKTSYETPGYTKLALLVRRPNGVWDNPYEITQENGTRPIVILNEAAGKLRIVYTSQENGGDILYKESSLDAISFGSPIYLIRGMYNYVSSTKATYTGETVLMATDVSTTAWKAIGFLVSDGSSTATAMANGSLLKEHGQNLRAYPNPFKGTATVNFTLPQGGAYTIVLYNSKGEQVIDAKKGLAEAGVANTLEVSAAGLPSGLYILRLETNLGTETIKLLHNR</sequence>
<feature type="chain" id="PRO_5026930806" evidence="1">
    <location>
        <begin position="22"/>
        <end position="1069"/>
    </location>
</feature>
<reference evidence="3 4" key="1">
    <citation type="submission" date="2020-01" db="EMBL/GenBank/DDBJ databases">
        <authorList>
            <person name="Kim M."/>
        </authorList>
    </citation>
    <scope>NUCLEOTIDE SEQUENCE [LARGE SCALE GENOMIC DNA]</scope>
    <source>
        <strain evidence="3 4">BT10</strain>
    </source>
</reference>
<name>A0A6P1P363_9BACT</name>
<evidence type="ECO:0000256" key="1">
    <source>
        <dbReference type="SAM" id="SignalP"/>
    </source>
</evidence>
<organism evidence="3 4">
    <name type="scientific">Nibribacter ruber</name>
    <dbReference type="NCBI Taxonomy" id="2698458"/>
    <lineage>
        <taxon>Bacteria</taxon>
        <taxon>Pseudomonadati</taxon>
        <taxon>Bacteroidota</taxon>
        <taxon>Cytophagia</taxon>
        <taxon>Cytophagales</taxon>
        <taxon>Hymenobacteraceae</taxon>
        <taxon>Nibribacter</taxon>
    </lineage>
</organism>
<dbReference type="NCBIfam" id="TIGR04183">
    <property type="entry name" value="Por_Secre_tail"/>
    <property type="match status" value="1"/>
</dbReference>
<dbReference type="AlphaFoldDB" id="A0A6P1P363"/>
<proteinExistence type="predicted"/>
<evidence type="ECO:0000259" key="2">
    <source>
        <dbReference type="Pfam" id="PF18962"/>
    </source>
</evidence>
<dbReference type="KEGG" id="nib:GU926_15910"/>
<gene>
    <name evidence="3" type="ORF">GU926_15910</name>
</gene>
<feature type="signal peptide" evidence="1">
    <location>
        <begin position="1"/>
        <end position="21"/>
    </location>
</feature>
<evidence type="ECO:0000313" key="4">
    <source>
        <dbReference type="Proteomes" id="UP000464214"/>
    </source>
</evidence>
<accession>A0A6P1P363</accession>
<keyword evidence="4" id="KW-1185">Reference proteome</keyword>
<dbReference type="Pfam" id="PF18962">
    <property type="entry name" value="Por_Secre_tail"/>
    <property type="match status" value="1"/>
</dbReference>
<protein>
    <submittedName>
        <fullName evidence="3">T9SS type A sorting domain-containing protein</fullName>
    </submittedName>
</protein>
<dbReference type="Gene3D" id="2.60.120.260">
    <property type="entry name" value="Galactose-binding domain-like"/>
    <property type="match status" value="2"/>
</dbReference>
<keyword evidence="1" id="KW-0732">Signal</keyword>
<evidence type="ECO:0000313" key="3">
    <source>
        <dbReference type="EMBL" id="QHL88830.1"/>
    </source>
</evidence>
<dbReference type="Proteomes" id="UP000464214">
    <property type="component" value="Chromosome"/>
</dbReference>
<dbReference type="InterPro" id="IPR026444">
    <property type="entry name" value="Secre_tail"/>
</dbReference>
<dbReference type="RefSeq" id="WP_160693585.1">
    <property type="nucleotide sequence ID" value="NZ_CP047897.1"/>
</dbReference>